<dbReference type="Proteomes" id="UP000077266">
    <property type="component" value="Unassembled WGS sequence"/>
</dbReference>
<dbReference type="GO" id="GO:0006950">
    <property type="term" value="P:response to stress"/>
    <property type="evidence" value="ECO:0007669"/>
    <property type="project" value="UniProtKB-ARBA"/>
</dbReference>
<evidence type="ECO:0000256" key="7">
    <source>
        <dbReference type="RuleBase" id="RU363059"/>
    </source>
</evidence>
<evidence type="ECO:0000256" key="1">
    <source>
        <dbReference type="ARBA" id="ARBA00004477"/>
    </source>
</evidence>
<keyword evidence="3 7" id="KW-0812">Transmembrane</keyword>
<dbReference type="PANTHER" id="PTHR11009">
    <property type="entry name" value="DER1-LIKE PROTEIN, DERLIN"/>
    <property type="match status" value="1"/>
</dbReference>
<organism evidence="8 9">
    <name type="scientific">Exidia glandulosa HHB12029</name>
    <dbReference type="NCBI Taxonomy" id="1314781"/>
    <lineage>
        <taxon>Eukaryota</taxon>
        <taxon>Fungi</taxon>
        <taxon>Dikarya</taxon>
        <taxon>Basidiomycota</taxon>
        <taxon>Agaricomycotina</taxon>
        <taxon>Agaricomycetes</taxon>
        <taxon>Auriculariales</taxon>
        <taxon>Exidiaceae</taxon>
        <taxon>Exidia</taxon>
    </lineage>
</organism>
<keyword evidence="9" id="KW-1185">Reference proteome</keyword>
<evidence type="ECO:0000256" key="2">
    <source>
        <dbReference type="ARBA" id="ARBA00008917"/>
    </source>
</evidence>
<comment type="similarity">
    <text evidence="2 7">Belongs to the derlin family.</text>
</comment>
<keyword evidence="5 7" id="KW-1133">Transmembrane helix</keyword>
<feature type="transmembrane region" description="Helical" evidence="7">
    <location>
        <begin position="113"/>
        <end position="129"/>
    </location>
</feature>
<comment type="function">
    <text evidence="7">May be involved in the degradation of misfolded endoplasmic reticulum (ER) luminal proteins.</text>
</comment>
<gene>
    <name evidence="8" type="ORF">EXIGLDRAFT_717187</name>
</gene>
<evidence type="ECO:0000313" key="9">
    <source>
        <dbReference type="Proteomes" id="UP000077266"/>
    </source>
</evidence>
<comment type="subcellular location">
    <subcellularLocation>
        <location evidence="1 7">Endoplasmic reticulum membrane</location>
        <topology evidence="1 7">Multi-pass membrane protein</topology>
    </subcellularLocation>
</comment>
<keyword evidence="4 7" id="KW-0256">Endoplasmic reticulum</keyword>
<protein>
    <recommendedName>
        <fullName evidence="7">Derlin</fullName>
    </recommendedName>
</protein>
<dbReference type="OrthoDB" id="1716531at2759"/>
<dbReference type="InParanoid" id="A0A165P407"/>
<keyword evidence="6 7" id="KW-0472">Membrane</keyword>
<dbReference type="Pfam" id="PF04511">
    <property type="entry name" value="DER1"/>
    <property type="match status" value="1"/>
</dbReference>
<feature type="transmembrane region" description="Helical" evidence="7">
    <location>
        <begin position="166"/>
        <end position="184"/>
    </location>
</feature>
<dbReference type="InterPro" id="IPR007599">
    <property type="entry name" value="DER1"/>
</dbReference>
<evidence type="ECO:0000313" key="8">
    <source>
        <dbReference type="EMBL" id="KZW01609.1"/>
    </source>
</evidence>
<evidence type="ECO:0000256" key="5">
    <source>
        <dbReference type="ARBA" id="ARBA00022989"/>
    </source>
</evidence>
<evidence type="ECO:0000256" key="4">
    <source>
        <dbReference type="ARBA" id="ARBA00022824"/>
    </source>
</evidence>
<reference evidence="8 9" key="1">
    <citation type="journal article" date="2016" name="Mol. Biol. Evol.">
        <title>Comparative Genomics of Early-Diverging Mushroom-Forming Fungi Provides Insights into the Origins of Lignocellulose Decay Capabilities.</title>
        <authorList>
            <person name="Nagy L.G."/>
            <person name="Riley R."/>
            <person name="Tritt A."/>
            <person name="Adam C."/>
            <person name="Daum C."/>
            <person name="Floudas D."/>
            <person name="Sun H."/>
            <person name="Yadav J.S."/>
            <person name="Pangilinan J."/>
            <person name="Larsson K.H."/>
            <person name="Matsuura K."/>
            <person name="Barry K."/>
            <person name="Labutti K."/>
            <person name="Kuo R."/>
            <person name="Ohm R.A."/>
            <person name="Bhattacharya S.S."/>
            <person name="Shirouzu T."/>
            <person name="Yoshinaga Y."/>
            <person name="Martin F.M."/>
            <person name="Grigoriev I.V."/>
            <person name="Hibbett D.S."/>
        </authorList>
    </citation>
    <scope>NUCLEOTIDE SEQUENCE [LARGE SCALE GENOMIC DNA]</scope>
    <source>
        <strain evidence="8 9">HHB12029</strain>
    </source>
</reference>
<feature type="transmembrane region" description="Helical" evidence="7">
    <location>
        <begin position="7"/>
        <end position="24"/>
    </location>
</feature>
<evidence type="ECO:0000256" key="6">
    <source>
        <dbReference type="ARBA" id="ARBA00023136"/>
    </source>
</evidence>
<dbReference type="EMBL" id="KV425892">
    <property type="protein sequence ID" value="KZW01609.1"/>
    <property type="molecule type" value="Genomic_DNA"/>
</dbReference>
<sequence>MPQFSRALCLAAFCTTIPALWYLVPIRSLVFDHELVRHRYEAWRLFSSFLYAGPEFLWRRCSYLALFYIYVQWQVASTLENDHYTTRPADLAWQTLIAGSAIIMLNIPLHTPILFPQLLIAYAALLASLSARSHLTFAQGFLSLPVHTVAPALVIAQIMVAQELSAVLPTLSGLLVGYAWAWLLQRRPKALAAPSVLQTVFPDQPEKQRFSGNGPKDAPPRFGARTWDDVNLAANARAGPRFTRTNFRDLGCGSCQR</sequence>
<name>A0A165P407_EXIGL</name>
<feature type="transmembrane region" description="Helical" evidence="7">
    <location>
        <begin position="141"/>
        <end position="160"/>
    </location>
</feature>
<dbReference type="GO" id="GO:0005789">
    <property type="term" value="C:endoplasmic reticulum membrane"/>
    <property type="evidence" value="ECO:0007669"/>
    <property type="project" value="UniProtKB-SubCell"/>
</dbReference>
<proteinExistence type="inferred from homology"/>
<evidence type="ECO:0000256" key="3">
    <source>
        <dbReference type="ARBA" id="ARBA00022692"/>
    </source>
</evidence>
<dbReference type="AlphaFoldDB" id="A0A165P407"/>
<dbReference type="STRING" id="1314781.A0A165P407"/>
<accession>A0A165P407</accession>